<evidence type="ECO:0000256" key="2">
    <source>
        <dbReference type="ARBA" id="ARBA00010857"/>
    </source>
</evidence>
<dbReference type="GO" id="GO:0000126">
    <property type="term" value="C:transcription factor TFIIIB complex"/>
    <property type="evidence" value="ECO:0007669"/>
    <property type="project" value="TreeGrafter"/>
</dbReference>
<dbReference type="GO" id="GO:0070897">
    <property type="term" value="P:transcription preinitiation complex assembly"/>
    <property type="evidence" value="ECO:0007669"/>
    <property type="project" value="InterPro"/>
</dbReference>
<keyword evidence="6" id="KW-0805">Transcription regulation</keyword>
<evidence type="ECO:0000256" key="6">
    <source>
        <dbReference type="ARBA" id="ARBA00023015"/>
    </source>
</evidence>
<evidence type="ECO:0000256" key="5">
    <source>
        <dbReference type="ARBA" id="ARBA00022833"/>
    </source>
</evidence>
<dbReference type="InterPro" id="IPR013150">
    <property type="entry name" value="TFIIB_cyclin"/>
</dbReference>
<dbReference type="InterPro" id="IPR036915">
    <property type="entry name" value="Cyclin-like_sf"/>
</dbReference>
<evidence type="ECO:0000259" key="10">
    <source>
        <dbReference type="PROSITE" id="PS51134"/>
    </source>
</evidence>
<dbReference type="PANTHER" id="PTHR11618:SF4">
    <property type="entry name" value="TRANSCRIPTION FACTOR IIIB 90 KDA SUBUNIT"/>
    <property type="match status" value="1"/>
</dbReference>
<evidence type="ECO:0000256" key="7">
    <source>
        <dbReference type="ARBA" id="ARBA00023163"/>
    </source>
</evidence>
<dbReference type="GO" id="GO:0001006">
    <property type="term" value="F:RNA polymerase III type 3 promoter sequence-specific DNA binding"/>
    <property type="evidence" value="ECO:0007669"/>
    <property type="project" value="TreeGrafter"/>
</dbReference>
<dbReference type="GO" id="GO:0000995">
    <property type="term" value="F:RNA polymerase III general transcription initiation factor activity"/>
    <property type="evidence" value="ECO:0007669"/>
    <property type="project" value="TreeGrafter"/>
</dbReference>
<dbReference type="Pfam" id="PF00382">
    <property type="entry name" value="TFIIB"/>
    <property type="match status" value="1"/>
</dbReference>
<evidence type="ECO:0000256" key="8">
    <source>
        <dbReference type="ARBA" id="ARBA00023242"/>
    </source>
</evidence>
<dbReference type="SUPFAM" id="SSF57783">
    <property type="entry name" value="Zinc beta-ribbon"/>
    <property type="match status" value="1"/>
</dbReference>
<name>A0A6B2FYX8_MYXSQ</name>
<evidence type="ECO:0000256" key="3">
    <source>
        <dbReference type="ARBA" id="ARBA00022723"/>
    </source>
</evidence>
<dbReference type="Gene3D" id="1.10.472.10">
    <property type="entry name" value="Cyclin-like"/>
    <property type="match status" value="1"/>
</dbReference>
<dbReference type="PANTHER" id="PTHR11618">
    <property type="entry name" value="TRANSCRIPTION INITIATION FACTOR IIB-RELATED"/>
    <property type="match status" value="1"/>
</dbReference>
<dbReference type="AlphaFoldDB" id="A0A6B2FYX8"/>
<dbReference type="InterPro" id="IPR013137">
    <property type="entry name" value="Znf_TFIIB"/>
</dbReference>
<dbReference type="PROSITE" id="PS51134">
    <property type="entry name" value="ZF_TFIIB"/>
    <property type="match status" value="1"/>
</dbReference>
<dbReference type="EMBL" id="GHBR01001112">
    <property type="protein sequence ID" value="NDJ96470.1"/>
    <property type="molecule type" value="Transcribed_RNA"/>
</dbReference>
<evidence type="ECO:0000256" key="4">
    <source>
        <dbReference type="ARBA" id="ARBA00022771"/>
    </source>
</evidence>
<evidence type="ECO:0000256" key="1">
    <source>
        <dbReference type="ARBA" id="ARBA00004123"/>
    </source>
</evidence>
<dbReference type="GO" id="GO:0017025">
    <property type="term" value="F:TBP-class protein binding"/>
    <property type="evidence" value="ECO:0007669"/>
    <property type="project" value="InterPro"/>
</dbReference>
<accession>A0A6B2FYX8</accession>
<sequence>MGKETENVCPCCGESNFETDIEGGFIVCTDCGTLIKENIIVAEVEFQDHGTSSRAVGKFVADEGQGCIGPGGMIQATNERSGASIAKARRNISMIANNPLINLPSNVVDAAVVYYKFALGGNLTRARCCSYIAVACLYIVCRLKQTSRMCMSTFLSNFNSFYHIT</sequence>
<dbReference type="SUPFAM" id="SSF47954">
    <property type="entry name" value="Cyclin-like"/>
    <property type="match status" value="1"/>
</dbReference>
<evidence type="ECO:0000313" key="11">
    <source>
        <dbReference type="EMBL" id="NDJ96470.1"/>
    </source>
</evidence>
<dbReference type="GO" id="GO:0005634">
    <property type="term" value="C:nucleus"/>
    <property type="evidence" value="ECO:0007669"/>
    <property type="project" value="UniProtKB-SubCell"/>
</dbReference>
<feature type="domain" description="TFIIB-type" evidence="10">
    <location>
        <begin position="4"/>
        <end position="36"/>
    </location>
</feature>
<protein>
    <submittedName>
        <fullName evidence="11">Transcription factor IIIB 90 kDa subunit (Trinotate prediction)</fullName>
    </submittedName>
</protein>
<keyword evidence="5" id="KW-0862">Zinc</keyword>
<proteinExistence type="inferred from homology"/>
<dbReference type="InterPro" id="IPR000812">
    <property type="entry name" value="TFIIB"/>
</dbReference>
<keyword evidence="7" id="KW-0804">Transcription</keyword>
<keyword evidence="4 9" id="KW-0863">Zinc-finger</keyword>
<organism evidence="11">
    <name type="scientific">Myxobolus squamalis</name>
    <name type="common">Myxosporean</name>
    <dbReference type="NCBI Taxonomy" id="59785"/>
    <lineage>
        <taxon>Eukaryota</taxon>
        <taxon>Metazoa</taxon>
        <taxon>Cnidaria</taxon>
        <taxon>Myxozoa</taxon>
        <taxon>Myxosporea</taxon>
        <taxon>Bivalvulida</taxon>
        <taxon>Platysporina</taxon>
        <taxon>Myxobolidae</taxon>
        <taxon>Myxobolus</taxon>
    </lineage>
</organism>
<dbReference type="GO" id="GO:0097550">
    <property type="term" value="C:transcription preinitiation complex"/>
    <property type="evidence" value="ECO:0007669"/>
    <property type="project" value="TreeGrafter"/>
</dbReference>
<evidence type="ECO:0000256" key="9">
    <source>
        <dbReference type="PROSITE-ProRule" id="PRU00469"/>
    </source>
</evidence>
<dbReference type="Pfam" id="PF08271">
    <property type="entry name" value="Zn_Ribbon_TF"/>
    <property type="match status" value="1"/>
</dbReference>
<keyword evidence="3" id="KW-0479">Metal-binding</keyword>
<dbReference type="Gene3D" id="2.20.25.10">
    <property type="match status" value="1"/>
</dbReference>
<comment type="subcellular location">
    <subcellularLocation>
        <location evidence="1">Nucleus</location>
    </subcellularLocation>
</comment>
<reference evidence="11" key="1">
    <citation type="submission" date="2018-11" db="EMBL/GenBank/DDBJ databases">
        <title>Myxobolus squamalis genome and transcriptome.</title>
        <authorList>
            <person name="Yahalomi D."/>
            <person name="Atkinson S.D."/>
            <person name="Neuhof M."/>
            <person name="Chang E.S."/>
            <person name="Philippe H."/>
            <person name="Cartwright P."/>
            <person name="Bartholomew J.L."/>
            <person name="Huchon D."/>
        </authorList>
    </citation>
    <scope>NUCLEOTIDE SEQUENCE</scope>
    <source>
        <strain evidence="11">71B08</strain>
        <tissue evidence="11">Whole</tissue>
    </source>
</reference>
<dbReference type="GO" id="GO:0008270">
    <property type="term" value="F:zinc ion binding"/>
    <property type="evidence" value="ECO:0007669"/>
    <property type="project" value="UniProtKB-KW"/>
</dbReference>
<keyword evidence="8" id="KW-0539">Nucleus</keyword>
<comment type="similarity">
    <text evidence="2">Belongs to the TFIIB family.</text>
</comment>